<dbReference type="EC" id="2.7.1.30" evidence="9"/>
<organism evidence="13 14">
    <name type="scientific">Sulfidibacter corallicola</name>
    <dbReference type="NCBI Taxonomy" id="2818388"/>
    <lineage>
        <taxon>Bacteria</taxon>
        <taxon>Pseudomonadati</taxon>
        <taxon>Acidobacteriota</taxon>
        <taxon>Holophagae</taxon>
        <taxon>Acanthopleuribacterales</taxon>
        <taxon>Acanthopleuribacteraceae</taxon>
        <taxon>Sulfidibacter</taxon>
    </lineage>
</organism>
<comment type="function">
    <text evidence="9">Key enzyme in the regulation of glycerol uptake and metabolism. Catalyzes the phosphorylation of glycerol to yield sn-glycerol 3-phosphate.</text>
</comment>
<dbReference type="InterPro" id="IPR018484">
    <property type="entry name" value="FGGY_N"/>
</dbReference>
<dbReference type="Pfam" id="PF00370">
    <property type="entry name" value="FGGY_N"/>
    <property type="match status" value="1"/>
</dbReference>
<feature type="binding site" evidence="9">
    <location>
        <position position="411"/>
    </location>
    <ligand>
        <name>ADP</name>
        <dbReference type="ChEBI" id="CHEBI:456216"/>
    </ligand>
</feature>
<dbReference type="FunFam" id="3.30.420.40:FF:000007">
    <property type="entry name" value="Glycerol kinase"/>
    <property type="match status" value="1"/>
</dbReference>
<keyword evidence="7 9" id="KW-0067">ATP-binding</keyword>
<feature type="binding site" evidence="9">
    <location>
        <position position="17"/>
    </location>
    <ligand>
        <name>ADP</name>
        <dbReference type="ChEBI" id="CHEBI:456216"/>
    </ligand>
</feature>
<evidence type="ECO:0000313" key="13">
    <source>
        <dbReference type="EMBL" id="QTD53664.1"/>
    </source>
</evidence>
<keyword evidence="5 9" id="KW-0418">Kinase</keyword>
<gene>
    <name evidence="9 13" type="primary">glpK</name>
    <name evidence="13" type="ORF">J3U87_14515</name>
</gene>
<dbReference type="FunFam" id="3.30.420.40:FF:000008">
    <property type="entry name" value="Glycerol kinase"/>
    <property type="match status" value="1"/>
</dbReference>
<reference evidence="13" key="1">
    <citation type="submission" date="2021-03" db="EMBL/GenBank/DDBJ databases">
        <title>Acanthopleuribacteraceae sp. M133.</title>
        <authorList>
            <person name="Wang G."/>
        </authorList>
    </citation>
    <scope>NUCLEOTIDE SEQUENCE</scope>
    <source>
        <strain evidence="13">M133</strain>
    </source>
</reference>
<accession>A0A8A4TX13</accession>
<evidence type="ECO:0000256" key="5">
    <source>
        <dbReference type="ARBA" id="ARBA00022777"/>
    </source>
</evidence>
<feature type="binding site" evidence="9">
    <location>
        <position position="407"/>
    </location>
    <ligand>
        <name>ATP</name>
        <dbReference type="ChEBI" id="CHEBI:30616"/>
    </ligand>
</feature>
<dbReference type="InterPro" id="IPR018485">
    <property type="entry name" value="FGGY_C"/>
</dbReference>
<feature type="binding site" evidence="9">
    <location>
        <position position="407"/>
    </location>
    <ligand>
        <name>ADP</name>
        <dbReference type="ChEBI" id="CHEBI:456216"/>
    </ligand>
</feature>
<feature type="binding site" evidence="9">
    <location>
        <position position="83"/>
    </location>
    <ligand>
        <name>glycerol</name>
        <dbReference type="ChEBI" id="CHEBI:17754"/>
    </ligand>
</feature>
<dbReference type="GO" id="GO:0006072">
    <property type="term" value="P:glycerol-3-phosphate metabolic process"/>
    <property type="evidence" value="ECO:0007669"/>
    <property type="project" value="InterPro"/>
</dbReference>
<name>A0A8A4TX13_SULCO</name>
<dbReference type="KEGG" id="scor:J3U87_14515"/>
<feature type="binding site" evidence="9">
    <location>
        <position position="83"/>
    </location>
    <ligand>
        <name>sn-glycerol 3-phosphate</name>
        <dbReference type="ChEBI" id="CHEBI:57597"/>
    </ligand>
</feature>
<feature type="binding site" evidence="9">
    <location>
        <position position="307"/>
    </location>
    <ligand>
        <name>ATP</name>
        <dbReference type="ChEBI" id="CHEBI:30616"/>
    </ligand>
</feature>
<evidence type="ECO:0000256" key="9">
    <source>
        <dbReference type="HAMAP-Rule" id="MF_00186"/>
    </source>
</evidence>
<dbReference type="InterPro" id="IPR000577">
    <property type="entry name" value="Carb_kinase_FGGY"/>
</dbReference>
<dbReference type="NCBIfam" id="TIGR01311">
    <property type="entry name" value="glycerol_kin"/>
    <property type="match status" value="1"/>
</dbReference>
<dbReference type="SUPFAM" id="SSF53067">
    <property type="entry name" value="Actin-like ATPase domain"/>
    <property type="match status" value="2"/>
</dbReference>
<dbReference type="PROSITE" id="PS00445">
    <property type="entry name" value="FGGY_KINASES_2"/>
    <property type="match status" value="1"/>
</dbReference>
<dbReference type="Pfam" id="PF02782">
    <property type="entry name" value="FGGY_C"/>
    <property type="match status" value="1"/>
</dbReference>
<feature type="domain" description="Carbohydrate kinase FGGY N-terminal" evidence="11">
    <location>
        <begin position="6"/>
        <end position="249"/>
    </location>
</feature>
<evidence type="ECO:0000256" key="6">
    <source>
        <dbReference type="ARBA" id="ARBA00022798"/>
    </source>
</evidence>
<feature type="binding site" evidence="9">
    <location>
        <position position="242"/>
    </location>
    <ligand>
        <name>sn-glycerol 3-phosphate</name>
        <dbReference type="ChEBI" id="CHEBI:57597"/>
    </ligand>
</feature>
<feature type="binding site" evidence="9">
    <location>
        <position position="84"/>
    </location>
    <ligand>
        <name>sn-glycerol 3-phosphate</name>
        <dbReference type="ChEBI" id="CHEBI:57597"/>
    </ligand>
</feature>
<protein>
    <recommendedName>
        <fullName evidence="9">Glycerol kinase</fullName>
        <ecNumber evidence="9">2.7.1.30</ecNumber>
    </recommendedName>
    <alternativeName>
        <fullName evidence="9">ATP:glycerol 3-phosphotransferase</fullName>
    </alternativeName>
    <alternativeName>
        <fullName evidence="9">Glycerokinase</fullName>
        <shortName evidence="9">GK</shortName>
    </alternativeName>
</protein>
<feature type="binding site" evidence="9">
    <location>
        <position position="13"/>
    </location>
    <ligand>
        <name>sn-glycerol 3-phosphate</name>
        <dbReference type="ChEBI" id="CHEBI:57597"/>
    </ligand>
</feature>
<keyword evidence="14" id="KW-1185">Reference proteome</keyword>
<feature type="binding site" evidence="9">
    <location>
        <position position="135"/>
    </location>
    <ligand>
        <name>sn-glycerol 3-phosphate</name>
        <dbReference type="ChEBI" id="CHEBI:57597"/>
    </ligand>
</feature>
<evidence type="ECO:0000256" key="2">
    <source>
        <dbReference type="ARBA" id="ARBA00009156"/>
    </source>
</evidence>
<feature type="binding site" evidence="9">
    <location>
        <position position="14"/>
    </location>
    <ligand>
        <name>ATP</name>
        <dbReference type="ChEBI" id="CHEBI:30616"/>
    </ligand>
</feature>
<dbReference type="RefSeq" id="WP_237383767.1">
    <property type="nucleotide sequence ID" value="NZ_CP071793.1"/>
</dbReference>
<keyword evidence="4 9" id="KW-0547">Nucleotide-binding</keyword>
<comment type="pathway">
    <text evidence="1 9">Polyol metabolism; glycerol degradation via glycerol kinase pathway; sn-glycerol 3-phosphate from glycerol: step 1/1.</text>
</comment>
<feature type="domain" description="Carbohydrate kinase FGGY C-terminal" evidence="12">
    <location>
        <begin position="260"/>
        <end position="445"/>
    </location>
</feature>
<feature type="binding site" evidence="9">
    <location>
        <position position="243"/>
    </location>
    <ligand>
        <name>glycerol</name>
        <dbReference type="ChEBI" id="CHEBI:17754"/>
    </ligand>
</feature>
<dbReference type="PROSITE" id="PS00933">
    <property type="entry name" value="FGGY_KINASES_1"/>
    <property type="match status" value="1"/>
</dbReference>
<evidence type="ECO:0000259" key="12">
    <source>
        <dbReference type="Pfam" id="PF02782"/>
    </source>
</evidence>
<dbReference type="GO" id="GO:0005524">
    <property type="term" value="F:ATP binding"/>
    <property type="evidence" value="ECO:0007669"/>
    <property type="project" value="UniProtKB-UniRule"/>
</dbReference>
<dbReference type="PANTHER" id="PTHR10196">
    <property type="entry name" value="SUGAR KINASE"/>
    <property type="match status" value="1"/>
</dbReference>
<feature type="binding site" evidence="9">
    <location>
        <position position="84"/>
    </location>
    <ligand>
        <name>glycerol</name>
        <dbReference type="ChEBI" id="CHEBI:17754"/>
    </ligand>
</feature>
<dbReference type="NCBIfam" id="NF000756">
    <property type="entry name" value="PRK00047.1"/>
    <property type="match status" value="1"/>
</dbReference>
<dbReference type="InterPro" id="IPR005999">
    <property type="entry name" value="Glycerol_kin"/>
</dbReference>
<proteinExistence type="inferred from homology"/>
<dbReference type="InterPro" id="IPR018483">
    <property type="entry name" value="Carb_kinase_FGGY_CS"/>
</dbReference>
<feature type="binding site" evidence="9">
    <location>
        <position position="13"/>
    </location>
    <ligand>
        <name>ADP</name>
        <dbReference type="ChEBI" id="CHEBI:456216"/>
    </ligand>
</feature>
<dbReference type="Proteomes" id="UP000663929">
    <property type="component" value="Chromosome"/>
</dbReference>
<evidence type="ECO:0000256" key="3">
    <source>
        <dbReference type="ARBA" id="ARBA00022679"/>
    </source>
</evidence>
<dbReference type="UniPathway" id="UPA00618">
    <property type="reaction ID" value="UER00672"/>
</dbReference>
<dbReference type="AlphaFoldDB" id="A0A8A4TX13"/>
<comment type="activity regulation">
    <text evidence="9">Inhibited by fructose 1,6-bisphosphate (FBP).</text>
</comment>
<feature type="binding site" evidence="9">
    <location>
        <position position="135"/>
    </location>
    <ligand>
        <name>glycerol</name>
        <dbReference type="ChEBI" id="CHEBI:17754"/>
    </ligand>
</feature>
<dbReference type="Gene3D" id="3.30.420.40">
    <property type="match status" value="2"/>
</dbReference>
<feature type="binding site" evidence="9">
    <location>
        <position position="15"/>
    </location>
    <ligand>
        <name>ATP</name>
        <dbReference type="ChEBI" id="CHEBI:30616"/>
    </ligand>
</feature>
<evidence type="ECO:0000256" key="1">
    <source>
        <dbReference type="ARBA" id="ARBA00005190"/>
    </source>
</evidence>
<comment type="catalytic activity">
    <reaction evidence="8 9">
        <text>glycerol + ATP = sn-glycerol 3-phosphate + ADP + H(+)</text>
        <dbReference type="Rhea" id="RHEA:21644"/>
        <dbReference type="ChEBI" id="CHEBI:15378"/>
        <dbReference type="ChEBI" id="CHEBI:17754"/>
        <dbReference type="ChEBI" id="CHEBI:30616"/>
        <dbReference type="ChEBI" id="CHEBI:57597"/>
        <dbReference type="ChEBI" id="CHEBI:456216"/>
        <dbReference type="EC" id="2.7.1.30"/>
    </reaction>
</comment>
<evidence type="ECO:0000256" key="8">
    <source>
        <dbReference type="ARBA" id="ARBA00052101"/>
    </source>
</evidence>
<feature type="binding site" evidence="9">
    <location>
        <position position="311"/>
    </location>
    <ligand>
        <name>ATP</name>
        <dbReference type="ChEBI" id="CHEBI:30616"/>
    </ligand>
</feature>
<evidence type="ECO:0000256" key="4">
    <source>
        <dbReference type="ARBA" id="ARBA00022741"/>
    </source>
</evidence>
<dbReference type="HAMAP" id="MF_00186">
    <property type="entry name" value="Glycerol_kin"/>
    <property type="match status" value="1"/>
</dbReference>
<feature type="binding site" evidence="9">
    <location>
        <position position="264"/>
    </location>
    <ligand>
        <name>ATP</name>
        <dbReference type="ChEBI" id="CHEBI:30616"/>
    </ligand>
</feature>
<feature type="binding site" evidence="9">
    <location>
        <position position="264"/>
    </location>
    <ligand>
        <name>ADP</name>
        <dbReference type="ChEBI" id="CHEBI:456216"/>
    </ligand>
</feature>
<feature type="binding site" evidence="9">
    <location>
        <position position="307"/>
    </location>
    <ligand>
        <name>ADP</name>
        <dbReference type="ChEBI" id="CHEBI:456216"/>
    </ligand>
</feature>
<dbReference type="InterPro" id="IPR043129">
    <property type="entry name" value="ATPase_NBD"/>
</dbReference>
<dbReference type="GO" id="GO:0019563">
    <property type="term" value="P:glycerol catabolic process"/>
    <property type="evidence" value="ECO:0007669"/>
    <property type="project" value="UniProtKB-UniRule"/>
</dbReference>
<dbReference type="GO" id="GO:0005829">
    <property type="term" value="C:cytosol"/>
    <property type="evidence" value="ECO:0007669"/>
    <property type="project" value="UniProtKB-ARBA"/>
</dbReference>
<evidence type="ECO:0000313" key="14">
    <source>
        <dbReference type="Proteomes" id="UP000663929"/>
    </source>
</evidence>
<evidence type="ECO:0000259" key="11">
    <source>
        <dbReference type="Pfam" id="PF00370"/>
    </source>
</evidence>
<evidence type="ECO:0000256" key="7">
    <source>
        <dbReference type="ARBA" id="ARBA00022840"/>
    </source>
</evidence>
<feature type="binding site" evidence="9">
    <location>
        <position position="242"/>
    </location>
    <ligand>
        <name>glycerol</name>
        <dbReference type="ChEBI" id="CHEBI:17754"/>
    </ligand>
</feature>
<dbReference type="GO" id="GO:0004370">
    <property type="term" value="F:glycerol kinase activity"/>
    <property type="evidence" value="ECO:0007669"/>
    <property type="project" value="UniProtKB-UniRule"/>
</dbReference>
<dbReference type="PIRSF" id="PIRSF000538">
    <property type="entry name" value="GlpK"/>
    <property type="match status" value="1"/>
</dbReference>
<keyword evidence="6 9" id="KW-0319">Glycerol metabolism</keyword>
<dbReference type="EMBL" id="CP071793">
    <property type="protein sequence ID" value="QTD53664.1"/>
    <property type="molecule type" value="Genomic_DNA"/>
</dbReference>
<feature type="binding site" evidence="9">
    <location>
        <position position="13"/>
    </location>
    <ligand>
        <name>ATP</name>
        <dbReference type="ChEBI" id="CHEBI:30616"/>
    </ligand>
</feature>
<evidence type="ECO:0000256" key="10">
    <source>
        <dbReference type="RuleBase" id="RU003733"/>
    </source>
</evidence>
<comment type="similarity">
    <text evidence="2 9 10">Belongs to the FGGY kinase family.</text>
</comment>
<keyword evidence="3 9" id="KW-0808">Transferase</keyword>
<dbReference type="PANTHER" id="PTHR10196:SF78">
    <property type="entry name" value="GLYCEROL KINASE"/>
    <property type="match status" value="1"/>
</dbReference>
<dbReference type="CDD" id="cd07786">
    <property type="entry name" value="FGGY_EcGK_like"/>
    <property type="match status" value="1"/>
</dbReference>
<sequence>MSDSFILAIDQGTTSSRAILFDKQGHPVGMAQEEFPQHYPADGWVEHDPNDIWSTTERVCRAVLADRGIDAGQVAAIGVTNQRETTLIWNRRTGEPLHAAIVWQDRRTAELCTKLKQEGHETWLRQKTGLLLDPYFSATKIKWILDQVPGARSLAAAGDLAFGTVDTYLLWRLTERRVHATDATNASRTLLFNIHTQQWDPDLLDLFQIPAEIMPSVLDCSADFGSTRLFGGDIPILGIAGDQQAATIGQACFEPGMVKSTYGTGCFVVQNTGDTAIQSQHRLLSTIAYRIDGRTTYGLEGSIFVAGAAIQWLRDEMGLIDTSSESEKIAAALSGNHGVYLVPAFTGLGAPHWNPDARGAIVGLTRNASAAHVVRATLEAVCYQTRDLMSAMAGDGTEAATLRVDGGMVGNDWLCQFLADILGLPVQRPVVAETTALGVAYLAGLKLGWYGSLEEIGRLWERQASFKPAMDEPKRTRLYEGWKKALARVQ</sequence>